<keyword evidence="6" id="KW-0418">Kinase</keyword>
<dbReference type="Gene3D" id="2.90.10.10">
    <property type="entry name" value="Bulb-type lectin domain"/>
    <property type="match status" value="1"/>
</dbReference>
<keyword evidence="9" id="KW-0325">Glycoprotein</keyword>
<sequence>MEMIFIFARLYYILLLIFFHVGAPDILTPSEAMTDDLALVSAGDKFEFGFFSPENSKNSYLGIWYYRIAPKTVVWVENRNNPHNDSSGILNSVEDGNWILRDHAERILWSTNIQEKSSNQTILQLLDSGNLLLRHGNNGKAGSYLWQSFDHFTDTWKLYTVRAGPWNGARFSGIISLHNIYFNLDLIVNAEEIRYVVPENSPTLTRTVVSYNGEVHCYVWNSSSLEWLLWYTIPIDPCDNYGQCGPNSICTISDASICSCLTGYMPKSPQDWEIGIRSNGCIRKHPLNCTRGEGFLEVKDVKVPDQWVYWMNTSLTLKDCQEQCLKNCSCTVYANSNLSGKGSGCLLWYGDLIYIRRLSYPSNQTIYLRAGAADLGSKKRKQVISVVVACSFAMAMLVLTLCTVLLKRSKRQVIKAQLNSEGMEDLELPTFEMISIAEATNNFSELNKIGEGGFGPVYRGQMPTGQERAVKRLSINSHQGLIEFKNEVILISKLQHRNLVKLLGCFIQGEERMLIYEYMPCKSLDNFIHG</sequence>
<dbReference type="PROSITE" id="PS50026">
    <property type="entry name" value="EGF_3"/>
    <property type="match status" value="1"/>
</dbReference>
<dbReference type="AlphaFoldDB" id="A0ABD2ZNC0"/>
<dbReference type="PROSITE" id="PS50927">
    <property type="entry name" value="BULB_LECTIN"/>
    <property type="match status" value="1"/>
</dbReference>
<keyword evidence="3" id="KW-0808">Transferase</keyword>
<gene>
    <name evidence="19" type="ORF">ACH5RR_017824</name>
</gene>
<evidence type="ECO:0000256" key="3">
    <source>
        <dbReference type="ARBA" id="ARBA00022679"/>
    </source>
</evidence>
<evidence type="ECO:0000256" key="7">
    <source>
        <dbReference type="ARBA" id="ARBA00022840"/>
    </source>
</evidence>
<dbReference type="PROSITE" id="PS50948">
    <property type="entry name" value="PAN"/>
    <property type="match status" value="1"/>
</dbReference>
<evidence type="ECO:0000256" key="4">
    <source>
        <dbReference type="ARBA" id="ARBA00022729"/>
    </source>
</evidence>
<feature type="domain" description="Apple" evidence="18">
    <location>
        <begin position="289"/>
        <end position="371"/>
    </location>
</feature>
<evidence type="ECO:0000256" key="13">
    <source>
        <dbReference type="SAM" id="Phobius"/>
    </source>
</evidence>
<dbReference type="SUPFAM" id="SSF51110">
    <property type="entry name" value="alpha-D-mannose-specific plant lectins"/>
    <property type="match status" value="1"/>
</dbReference>
<keyword evidence="8" id="KW-1015">Disulfide bond</keyword>
<evidence type="ECO:0000259" key="16">
    <source>
        <dbReference type="PROSITE" id="PS50026"/>
    </source>
</evidence>
<dbReference type="GO" id="GO:0004674">
    <property type="term" value="F:protein serine/threonine kinase activity"/>
    <property type="evidence" value="ECO:0007669"/>
    <property type="project" value="UniProtKB-KW"/>
</dbReference>
<evidence type="ECO:0000256" key="5">
    <source>
        <dbReference type="ARBA" id="ARBA00022741"/>
    </source>
</evidence>
<dbReference type="InterPro" id="IPR000742">
    <property type="entry name" value="EGF"/>
</dbReference>
<dbReference type="InterPro" id="IPR001245">
    <property type="entry name" value="Ser-Thr/Tyr_kinase_cat_dom"/>
</dbReference>
<evidence type="ECO:0000256" key="8">
    <source>
        <dbReference type="ARBA" id="ARBA00023157"/>
    </source>
</evidence>
<evidence type="ECO:0000256" key="14">
    <source>
        <dbReference type="SAM" id="SignalP"/>
    </source>
</evidence>
<feature type="domain" description="EGF-like" evidence="16">
    <location>
        <begin position="234"/>
        <end position="270"/>
    </location>
</feature>
<evidence type="ECO:0000256" key="2">
    <source>
        <dbReference type="ARBA" id="ARBA00022527"/>
    </source>
</evidence>
<keyword evidence="5" id="KW-0547">Nucleotide-binding</keyword>
<comment type="caution">
    <text evidence="19">The sequence shown here is derived from an EMBL/GenBank/DDBJ whole genome shotgun (WGS) entry which is preliminary data.</text>
</comment>
<dbReference type="Proteomes" id="UP001630127">
    <property type="component" value="Unassembled WGS sequence"/>
</dbReference>
<evidence type="ECO:0000256" key="11">
    <source>
        <dbReference type="ARBA" id="ARBA00048679"/>
    </source>
</evidence>
<evidence type="ECO:0000256" key="6">
    <source>
        <dbReference type="ARBA" id="ARBA00022777"/>
    </source>
</evidence>
<keyword evidence="2" id="KW-0723">Serine/threonine-protein kinase</keyword>
<dbReference type="InterPro" id="IPR003609">
    <property type="entry name" value="Pan_app"/>
</dbReference>
<dbReference type="InterPro" id="IPR000719">
    <property type="entry name" value="Prot_kinase_dom"/>
</dbReference>
<dbReference type="SUPFAM" id="SSF56112">
    <property type="entry name" value="Protein kinase-like (PK-like)"/>
    <property type="match status" value="1"/>
</dbReference>
<comment type="caution">
    <text evidence="12">Lacks conserved residue(s) required for the propagation of feature annotation.</text>
</comment>
<dbReference type="PROSITE" id="PS50011">
    <property type="entry name" value="PROTEIN_KINASE_DOM"/>
    <property type="match status" value="1"/>
</dbReference>
<keyword evidence="20" id="KW-1185">Reference proteome</keyword>
<keyword evidence="13" id="KW-0472">Membrane</keyword>
<dbReference type="Pfam" id="PF00954">
    <property type="entry name" value="S_locus_glycop"/>
    <property type="match status" value="1"/>
</dbReference>
<reference evidence="19 20" key="1">
    <citation type="submission" date="2024-11" db="EMBL/GenBank/DDBJ databases">
        <title>A near-complete genome assembly of Cinchona calisaya.</title>
        <authorList>
            <person name="Lian D.C."/>
            <person name="Zhao X.W."/>
            <person name="Wei L."/>
        </authorList>
    </citation>
    <scope>NUCLEOTIDE SEQUENCE [LARGE SCALE GENOMIC DNA]</scope>
    <source>
        <tissue evidence="19">Nenye</tissue>
    </source>
</reference>
<dbReference type="FunFam" id="3.30.200.20:FF:000195">
    <property type="entry name" value="G-type lectin S-receptor-like serine/threonine-protein kinase"/>
    <property type="match status" value="1"/>
</dbReference>
<evidence type="ECO:0000259" key="17">
    <source>
        <dbReference type="PROSITE" id="PS50927"/>
    </source>
</evidence>
<feature type="transmembrane region" description="Helical" evidence="13">
    <location>
        <begin position="383"/>
        <end position="406"/>
    </location>
</feature>
<dbReference type="InterPro" id="IPR001480">
    <property type="entry name" value="Bulb-type_lectin_dom"/>
</dbReference>
<dbReference type="CDD" id="cd01098">
    <property type="entry name" value="PAN_AP_plant"/>
    <property type="match status" value="1"/>
</dbReference>
<keyword evidence="7" id="KW-0067">ATP-binding</keyword>
<evidence type="ECO:0000313" key="20">
    <source>
        <dbReference type="Proteomes" id="UP001630127"/>
    </source>
</evidence>
<organism evidence="19 20">
    <name type="scientific">Cinchona calisaya</name>
    <dbReference type="NCBI Taxonomy" id="153742"/>
    <lineage>
        <taxon>Eukaryota</taxon>
        <taxon>Viridiplantae</taxon>
        <taxon>Streptophyta</taxon>
        <taxon>Embryophyta</taxon>
        <taxon>Tracheophyta</taxon>
        <taxon>Spermatophyta</taxon>
        <taxon>Magnoliopsida</taxon>
        <taxon>eudicotyledons</taxon>
        <taxon>Gunneridae</taxon>
        <taxon>Pentapetalae</taxon>
        <taxon>asterids</taxon>
        <taxon>lamiids</taxon>
        <taxon>Gentianales</taxon>
        <taxon>Rubiaceae</taxon>
        <taxon>Cinchonoideae</taxon>
        <taxon>Cinchoneae</taxon>
        <taxon>Cinchona</taxon>
    </lineage>
</organism>
<dbReference type="InterPro" id="IPR011009">
    <property type="entry name" value="Kinase-like_dom_sf"/>
</dbReference>
<evidence type="ECO:0000313" key="19">
    <source>
        <dbReference type="EMBL" id="KAL3519675.1"/>
    </source>
</evidence>
<dbReference type="PANTHER" id="PTHR32444">
    <property type="entry name" value="BULB-TYPE LECTIN DOMAIN-CONTAINING PROTEIN"/>
    <property type="match status" value="1"/>
</dbReference>
<evidence type="ECO:0000259" key="15">
    <source>
        <dbReference type="PROSITE" id="PS50011"/>
    </source>
</evidence>
<proteinExistence type="predicted"/>
<dbReference type="GO" id="GO:0005524">
    <property type="term" value="F:ATP binding"/>
    <property type="evidence" value="ECO:0007669"/>
    <property type="project" value="UniProtKB-KW"/>
</dbReference>
<dbReference type="EC" id="2.7.11.1" evidence="1"/>
<dbReference type="InterPro" id="IPR036426">
    <property type="entry name" value="Bulb-type_lectin_dom_sf"/>
</dbReference>
<dbReference type="Gene3D" id="3.30.200.20">
    <property type="entry name" value="Phosphorylase Kinase, domain 1"/>
    <property type="match status" value="1"/>
</dbReference>
<evidence type="ECO:0000259" key="18">
    <source>
        <dbReference type="PROSITE" id="PS50948"/>
    </source>
</evidence>
<name>A0ABD2ZNC0_9GENT</name>
<comment type="catalytic activity">
    <reaction evidence="11">
        <text>L-seryl-[protein] + ATP = O-phospho-L-seryl-[protein] + ADP + H(+)</text>
        <dbReference type="Rhea" id="RHEA:17989"/>
        <dbReference type="Rhea" id="RHEA-COMP:9863"/>
        <dbReference type="Rhea" id="RHEA-COMP:11604"/>
        <dbReference type="ChEBI" id="CHEBI:15378"/>
        <dbReference type="ChEBI" id="CHEBI:29999"/>
        <dbReference type="ChEBI" id="CHEBI:30616"/>
        <dbReference type="ChEBI" id="CHEBI:83421"/>
        <dbReference type="ChEBI" id="CHEBI:456216"/>
        <dbReference type="EC" id="2.7.11.1"/>
    </reaction>
</comment>
<dbReference type="InterPro" id="IPR000858">
    <property type="entry name" value="S_locus_glycoprot_dom"/>
</dbReference>
<dbReference type="CDD" id="cd00028">
    <property type="entry name" value="B_lectin"/>
    <property type="match status" value="1"/>
</dbReference>
<feature type="signal peptide" evidence="14">
    <location>
        <begin position="1"/>
        <end position="24"/>
    </location>
</feature>
<dbReference type="SMART" id="SM00108">
    <property type="entry name" value="B_lectin"/>
    <property type="match status" value="1"/>
</dbReference>
<keyword evidence="12" id="KW-0245">EGF-like domain</keyword>
<dbReference type="EMBL" id="JBJUIK010000008">
    <property type="protein sequence ID" value="KAL3519675.1"/>
    <property type="molecule type" value="Genomic_DNA"/>
</dbReference>
<dbReference type="PANTHER" id="PTHR32444:SF234">
    <property type="entry name" value="RECEPTOR-LIKE SERINE_THREONINE-PROTEIN KINASE"/>
    <property type="match status" value="1"/>
</dbReference>
<keyword evidence="13" id="KW-0812">Transmembrane</keyword>
<comment type="catalytic activity">
    <reaction evidence="10">
        <text>L-threonyl-[protein] + ATP = O-phospho-L-threonyl-[protein] + ADP + H(+)</text>
        <dbReference type="Rhea" id="RHEA:46608"/>
        <dbReference type="Rhea" id="RHEA-COMP:11060"/>
        <dbReference type="Rhea" id="RHEA-COMP:11605"/>
        <dbReference type="ChEBI" id="CHEBI:15378"/>
        <dbReference type="ChEBI" id="CHEBI:30013"/>
        <dbReference type="ChEBI" id="CHEBI:30616"/>
        <dbReference type="ChEBI" id="CHEBI:61977"/>
        <dbReference type="ChEBI" id="CHEBI:456216"/>
        <dbReference type="EC" id="2.7.11.1"/>
    </reaction>
</comment>
<evidence type="ECO:0000256" key="1">
    <source>
        <dbReference type="ARBA" id="ARBA00012513"/>
    </source>
</evidence>
<dbReference type="Pfam" id="PF08276">
    <property type="entry name" value="PAN_2"/>
    <property type="match status" value="1"/>
</dbReference>
<keyword evidence="13" id="KW-1133">Transmembrane helix</keyword>
<dbReference type="SMART" id="SM00473">
    <property type="entry name" value="PAN_AP"/>
    <property type="match status" value="1"/>
</dbReference>
<protein>
    <recommendedName>
        <fullName evidence="1">non-specific serine/threonine protein kinase</fullName>
        <ecNumber evidence="1">2.7.11.1</ecNumber>
    </recommendedName>
</protein>
<feature type="domain" description="Bulb-type lectin" evidence="17">
    <location>
        <begin position="24"/>
        <end position="146"/>
    </location>
</feature>
<evidence type="ECO:0000256" key="10">
    <source>
        <dbReference type="ARBA" id="ARBA00047899"/>
    </source>
</evidence>
<dbReference type="FunFam" id="2.90.10.10:FF:000001">
    <property type="entry name" value="G-type lectin S-receptor-like serine/threonine-protein kinase"/>
    <property type="match status" value="1"/>
</dbReference>
<evidence type="ECO:0000256" key="12">
    <source>
        <dbReference type="PROSITE-ProRule" id="PRU00076"/>
    </source>
</evidence>
<feature type="domain" description="Protein kinase" evidence="15">
    <location>
        <begin position="443"/>
        <end position="530"/>
    </location>
</feature>
<feature type="chain" id="PRO_5044755714" description="non-specific serine/threonine protein kinase" evidence="14">
    <location>
        <begin position="25"/>
        <end position="530"/>
    </location>
</feature>
<accession>A0ABD2ZNC0</accession>
<evidence type="ECO:0000256" key="9">
    <source>
        <dbReference type="ARBA" id="ARBA00023180"/>
    </source>
</evidence>
<dbReference type="Pfam" id="PF01453">
    <property type="entry name" value="B_lectin"/>
    <property type="match status" value="1"/>
</dbReference>
<dbReference type="Pfam" id="PF07714">
    <property type="entry name" value="PK_Tyr_Ser-Thr"/>
    <property type="match status" value="1"/>
</dbReference>
<keyword evidence="4 14" id="KW-0732">Signal</keyword>